<protein>
    <submittedName>
        <fullName evidence="6">Ribosomal protein S7 domain-containing protein</fullName>
    </submittedName>
</protein>
<dbReference type="SUPFAM" id="SSF47973">
    <property type="entry name" value="Ribosomal protein S7"/>
    <property type="match status" value="1"/>
</dbReference>
<comment type="similarity">
    <text evidence="1">Belongs to the universal ribosomal protein uS7 family.</text>
</comment>
<sequence length="304" mass="33392">RIGRRDGFQAESLGACRSLTLRTRSILQHAERKTAAPFHIARRGLADNTTSRDPPSGSDGALPPSMAGQSSVEKPYTIPPPEQFAPNWLNADAIAKLEQVAAGEDLYDEDVGLKFGKLDELPGKNDHLQKRYPEVIDQVTKLLMRDGKLSKAQRDMSLILNFLRTSSAPKVSPLRPLLPGAPPAHTLPLNPVLYLTLAIDSVAPLLRVRNMKGMAGGGNALELPEPMAARQRRRVAVMWILDAVNKKKSKGSGRAMFAHRVAEEIISVIEGRSTVWDRRQNVHKLGTAARANLNHPALLAKRRK</sequence>
<feature type="non-terminal residue" evidence="6">
    <location>
        <position position="1"/>
    </location>
</feature>
<dbReference type="InterPro" id="IPR023798">
    <property type="entry name" value="Ribosomal_uS7_dom"/>
</dbReference>
<comment type="caution">
    <text evidence="6">The sequence shown here is derived from an EMBL/GenBank/DDBJ whole genome shotgun (WGS) entry which is preliminary data.</text>
</comment>
<dbReference type="GO" id="GO:0005840">
    <property type="term" value="C:ribosome"/>
    <property type="evidence" value="ECO:0007669"/>
    <property type="project" value="UniProtKB-KW"/>
</dbReference>
<evidence type="ECO:0000256" key="4">
    <source>
        <dbReference type="SAM" id="MobiDB-lite"/>
    </source>
</evidence>
<evidence type="ECO:0000259" key="5">
    <source>
        <dbReference type="Pfam" id="PF00177"/>
    </source>
</evidence>
<dbReference type="InterPro" id="IPR036823">
    <property type="entry name" value="Ribosomal_uS7_dom_sf"/>
</dbReference>
<feature type="domain" description="Small ribosomal subunit protein uS7" evidence="5">
    <location>
        <begin position="134"/>
        <end position="290"/>
    </location>
</feature>
<feature type="region of interest" description="Disordered" evidence="4">
    <location>
        <begin position="38"/>
        <end position="83"/>
    </location>
</feature>
<keyword evidence="3" id="KW-0687">Ribonucleoprotein</keyword>
<keyword evidence="7" id="KW-1185">Reference proteome</keyword>
<organism evidence="6 7">
    <name type="scientific">Apiospora hydei</name>
    <dbReference type="NCBI Taxonomy" id="1337664"/>
    <lineage>
        <taxon>Eukaryota</taxon>
        <taxon>Fungi</taxon>
        <taxon>Dikarya</taxon>
        <taxon>Ascomycota</taxon>
        <taxon>Pezizomycotina</taxon>
        <taxon>Sordariomycetes</taxon>
        <taxon>Xylariomycetidae</taxon>
        <taxon>Amphisphaeriales</taxon>
        <taxon>Apiosporaceae</taxon>
        <taxon>Apiospora</taxon>
    </lineage>
</organism>
<dbReference type="Gene3D" id="1.10.455.10">
    <property type="entry name" value="Ribosomal protein S7 domain"/>
    <property type="match status" value="1"/>
</dbReference>
<evidence type="ECO:0000256" key="2">
    <source>
        <dbReference type="ARBA" id="ARBA00022980"/>
    </source>
</evidence>
<dbReference type="Proteomes" id="UP001433268">
    <property type="component" value="Unassembled WGS sequence"/>
</dbReference>
<keyword evidence="2 6" id="KW-0689">Ribosomal protein</keyword>
<evidence type="ECO:0000313" key="7">
    <source>
        <dbReference type="Proteomes" id="UP001433268"/>
    </source>
</evidence>
<reference evidence="6 7" key="1">
    <citation type="submission" date="2023-01" db="EMBL/GenBank/DDBJ databases">
        <title>Analysis of 21 Apiospora genomes using comparative genomics revels a genus with tremendous synthesis potential of carbohydrate active enzymes and secondary metabolites.</title>
        <authorList>
            <person name="Sorensen T."/>
        </authorList>
    </citation>
    <scope>NUCLEOTIDE SEQUENCE [LARGE SCALE GENOMIC DNA]</scope>
    <source>
        <strain evidence="6 7">CBS 114990</strain>
    </source>
</reference>
<evidence type="ECO:0000256" key="1">
    <source>
        <dbReference type="ARBA" id="ARBA00007151"/>
    </source>
</evidence>
<dbReference type="GeneID" id="92043658"/>
<evidence type="ECO:0000313" key="6">
    <source>
        <dbReference type="EMBL" id="KAK8085012.1"/>
    </source>
</evidence>
<dbReference type="Pfam" id="PF00177">
    <property type="entry name" value="Ribosomal_S7"/>
    <property type="match status" value="1"/>
</dbReference>
<proteinExistence type="inferred from homology"/>
<dbReference type="EMBL" id="JAQQWN010000005">
    <property type="protein sequence ID" value="KAK8085012.1"/>
    <property type="molecule type" value="Genomic_DNA"/>
</dbReference>
<evidence type="ECO:0000256" key="3">
    <source>
        <dbReference type="ARBA" id="ARBA00023274"/>
    </source>
</evidence>
<dbReference type="InterPro" id="IPR000235">
    <property type="entry name" value="Ribosomal_uS7"/>
</dbReference>
<name>A0ABR1WPP5_9PEZI</name>
<dbReference type="PANTHER" id="PTHR11205">
    <property type="entry name" value="RIBOSOMAL PROTEIN S7"/>
    <property type="match status" value="1"/>
</dbReference>
<gene>
    <name evidence="6" type="ORF">PG997_006283</name>
</gene>
<accession>A0ABR1WPP5</accession>
<dbReference type="RefSeq" id="XP_066669521.1">
    <property type="nucleotide sequence ID" value="XM_066810598.1"/>
</dbReference>